<proteinExistence type="predicted"/>
<evidence type="ECO:0008006" key="4">
    <source>
        <dbReference type="Google" id="ProtNLM"/>
    </source>
</evidence>
<protein>
    <recommendedName>
        <fullName evidence="4">Outer membrane protein with beta-barrel domain</fullName>
    </recommendedName>
</protein>
<reference evidence="2 3" key="1">
    <citation type="submission" date="2018-10" db="EMBL/GenBank/DDBJ databases">
        <title>Genomic Encyclopedia of Archaeal and Bacterial Type Strains, Phase II (KMG-II): from individual species to whole genera.</title>
        <authorList>
            <person name="Goeker M."/>
        </authorList>
    </citation>
    <scope>NUCLEOTIDE SEQUENCE [LARGE SCALE GENOMIC DNA]</scope>
    <source>
        <strain evidence="2 3">DSM 29317</strain>
    </source>
</reference>
<evidence type="ECO:0000313" key="3">
    <source>
        <dbReference type="Proteomes" id="UP000271700"/>
    </source>
</evidence>
<dbReference type="SUPFAM" id="SSF56925">
    <property type="entry name" value="OMPA-like"/>
    <property type="match status" value="1"/>
</dbReference>
<keyword evidence="1" id="KW-0732">Signal</keyword>
<dbReference type="Proteomes" id="UP000271700">
    <property type="component" value="Unassembled WGS sequence"/>
</dbReference>
<organism evidence="2 3">
    <name type="scientific">Ruegeria conchae</name>
    <dbReference type="NCBI Taxonomy" id="981384"/>
    <lineage>
        <taxon>Bacteria</taxon>
        <taxon>Pseudomonadati</taxon>
        <taxon>Pseudomonadota</taxon>
        <taxon>Alphaproteobacteria</taxon>
        <taxon>Rhodobacterales</taxon>
        <taxon>Roseobacteraceae</taxon>
        <taxon>Ruegeria</taxon>
    </lineage>
</organism>
<sequence length="271" mass="29515">MLHLRLISALVFLSGVLSMPGHSRAQSLPAPGQNETGWRHEASFYLFTPLRTTGTSTVAGQSAELDLDLGDVLDVLDFAAAGRYEAWNGDFGIIVDANYVGIEQDTTLPGPLGAGINVDVRQKWFGVLGAYRVANGVYGSRSQRYAIDLQGGLRYNSIRQEIDLTTPGPRNPPTLGGDQGWIEPVVGIRGMWRVNQKWTGIASLELGGFGAGGNDLQVGANVGFDYQPWEKAALTFGYRYFSVDYSDTLSSGEFAYDVDQHGPYIGIKYFF</sequence>
<feature type="signal peptide" evidence="1">
    <location>
        <begin position="1"/>
        <end position="25"/>
    </location>
</feature>
<dbReference type="InterPro" id="IPR011250">
    <property type="entry name" value="OMP/PagP_B-barrel"/>
</dbReference>
<evidence type="ECO:0000313" key="2">
    <source>
        <dbReference type="EMBL" id="RLJ97640.1"/>
    </source>
</evidence>
<keyword evidence="3" id="KW-1185">Reference proteome</keyword>
<dbReference type="STRING" id="981384.GCA_000192475_00007"/>
<dbReference type="Gene3D" id="2.40.160.20">
    <property type="match status" value="1"/>
</dbReference>
<dbReference type="OrthoDB" id="6555107at2"/>
<name>A0A497YP00_9RHOB</name>
<accession>A0A497YP00</accession>
<dbReference type="AlphaFoldDB" id="A0A497YP00"/>
<gene>
    <name evidence="2" type="ORF">CLV75_4438</name>
</gene>
<evidence type="ECO:0000256" key="1">
    <source>
        <dbReference type="SAM" id="SignalP"/>
    </source>
</evidence>
<dbReference type="RefSeq" id="WP_029622276.1">
    <property type="nucleotide sequence ID" value="NZ_CP081103.1"/>
</dbReference>
<comment type="caution">
    <text evidence="2">The sequence shown here is derived from an EMBL/GenBank/DDBJ whole genome shotgun (WGS) entry which is preliminary data.</text>
</comment>
<dbReference type="EMBL" id="RCCT01000011">
    <property type="protein sequence ID" value="RLJ97640.1"/>
    <property type="molecule type" value="Genomic_DNA"/>
</dbReference>
<feature type="chain" id="PRO_5019716470" description="Outer membrane protein with beta-barrel domain" evidence="1">
    <location>
        <begin position="26"/>
        <end position="271"/>
    </location>
</feature>